<feature type="compositionally biased region" description="Polar residues" evidence="13">
    <location>
        <begin position="90"/>
        <end position="101"/>
    </location>
</feature>
<comment type="catalytic activity">
    <reaction evidence="11 12">
        <text>L-lysyl-[protein] + O2 + H2O = (S)-2-amino-6-oxohexanoyl-[protein] + H2O2 + NH4(+)</text>
        <dbReference type="Rhea" id="RHEA:24544"/>
        <dbReference type="Rhea" id="RHEA-COMP:9752"/>
        <dbReference type="Rhea" id="RHEA-COMP:12448"/>
        <dbReference type="ChEBI" id="CHEBI:15377"/>
        <dbReference type="ChEBI" id="CHEBI:15379"/>
        <dbReference type="ChEBI" id="CHEBI:16240"/>
        <dbReference type="ChEBI" id="CHEBI:28938"/>
        <dbReference type="ChEBI" id="CHEBI:29969"/>
        <dbReference type="ChEBI" id="CHEBI:131803"/>
        <dbReference type="EC" id="1.4.3.13"/>
    </reaction>
</comment>
<feature type="region of interest" description="Disordered" evidence="13">
    <location>
        <begin position="69"/>
        <end position="102"/>
    </location>
</feature>
<evidence type="ECO:0000256" key="12">
    <source>
        <dbReference type="RuleBase" id="RU367046"/>
    </source>
</evidence>
<evidence type="ECO:0000256" key="1">
    <source>
        <dbReference type="ARBA" id="ARBA00001935"/>
    </source>
</evidence>
<sequence length="479" mass="52889">MANFEAIALYLLQVFVYFSNGQQQARERVGPWTQKIQWENNGRVYSLLSTGSQYQPSKQTRRASRVYLSTKRESTGHRLSAPQSSPPRGRTSNRFQPSPADSNAVVLGVDAGQYIIVTGSASDASRRGHPVTSPQHDEADGPTGTVRAAFGTGSSKSPAAEAPVEFSGGGDTLGREGDTAPVRGQQGRAGRRASVPGGSRAGFRDSKEDRNSLPSLPLSRLGATDGGTQVFTPVRAQRNDTSRNDTSNRNNVSSVPDETSNASENGVLDSSKNHSNTIFSNVYQNNGRTTTRAHRLSSSGYGTRYFHHGLPDLVPDPYYIQASTYIQRVQMYALRCAAEENCLARSAYRPGVSDLEYRVLLRFPQRVKNQGTADFLPPKPRHQWEWHSCHRHYHSMDAFSHYDLLEEPSGRKVAEGHKVSFCLEDTTCEPGTRRRYACTSHTQGLSPGCYDIYHANIDCQWIDITDVPPGSYILQVKRV</sequence>
<keyword evidence="6 12" id="KW-0479">Metal-binding</keyword>
<evidence type="ECO:0000256" key="5">
    <source>
        <dbReference type="ARBA" id="ARBA00022525"/>
    </source>
</evidence>
<evidence type="ECO:0000256" key="9">
    <source>
        <dbReference type="ARBA" id="ARBA00023008"/>
    </source>
</evidence>
<keyword evidence="16" id="KW-1185">Reference proteome</keyword>
<dbReference type="Pfam" id="PF01186">
    <property type="entry name" value="Lysyl_oxidase"/>
    <property type="match status" value="1"/>
</dbReference>
<keyword evidence="9 12" id="KW-0186">Copper</keyword>
<dbReference type="GO" id="GO:0004720">
    <property type="term" value="F:protein-lysine 6-oxidase activity"/>
    <property type="evidence" value="ECO:0007669"/>
    <property type="project" value="UniProtKB-UniRule"/>
</dbReference>
<keyword evidence="7 12" id="KW-0801">TPQ</keyword>
<comment type="caution">
    <text evidence="15">The sequence shown here is derived from an EMBL/GenBank/DDBJ whole genome shotgun (WGS) entry which is preliminary data.</text>
</comment>
<comment type="cofactor">
    <cofactor evidence="1 12">
        <name>Cu cation</name>
        <dbReference type="ChEBI" id="CHEBI:23378"/>
    </cofactor>
</comment>
<evidence type="ECO:0000256" key="8">
    <source>
        <dbReference type="ARBA" id="ARBA00023002"/>
    </source>
</evidence>
<dbReference type="PANTHER" id="PTHR45817">
    <property type="entry name" value="LYSYL OXIDASE-LIKE-RELATED"/>
    <property type="match status" value="1"/>
</dbReference>
<protein>
    <recommendedName>
        <fullName evidence="12">Lysyl oxidase homolog</fullName>
        <ecNumber evidence="12">1.4.3.13</ecNumber>
    </recommendedName>
</protein>
<evidence type="ECO:0000256" key="6">
    <source>
        <dbReference type="ARBA" id="ARBA00022723"/>
    </source>
</evidence>
<evidence type="ECO:0000313" key="15">
    <source>
        <dbReference type="EMBL" id="KAJ8336375.1"/>
    </source>
</evidence>
<dbReference type="InterPro" id="IPR050912">
    <property type="entry name" value="LOX-like_protein"/>
</dbReference>
<evidence type="ECO:0000256" key="2">
    <source>
        <dbReference type="ARBA" id="ARBA00004239"/>
    </source>
</evidence>
<evidence type="ECO:0000256" key="14">
    <source>
        <dbReference type="SAM" id="SignalP"/>
    </source>
</evidence>
<comment type="similarity">
    <text evidence="3 12">Belongs to the lysyl oxidase family.</text>
</comment>
<dbReference type="Proteomes" id="UP001152622">
    <property type="component" value="Chromosome 19"/>
</dbReference>
<proteinExistence type="inferred from homology"/>
<reference evidence="15" key="1">
    <citation type="journal article" date="2023" name="Science">
        <title>Genome structures resolve the early diversification of teleost fishes.</title>
        <authorList>
            <person name="Parey E."/>
            <person name="Louis A."/>
            <person name="Montfort J."/>
            <person name="Bouchez O."/>
            <person name="Roques C."/>
            <person name="Iampietro C."/>
            <person name="Lluch J."/>
            <person name="Castinel A."/>
            <person name="Donnadieu C."/>
            <person name="Desvignes T."/>
            <person name="Floi Bucao C."/>
            <person name="Jouanno E."/>
            <person name="Wen M."/>
            <person name="Mejri S."/>
            <person name="Dirks R."/>
            <person name="Jansen H."/>
            <person name="Henkel C."/>
            <person name="Chen W.J."/>
            <person name="Zahm M."/>
            <person name="Cabau C."/>
            <person name="Klopp C."/>
            <person name="Thompson A.W."/>
            <person name="Robinson-Rechavi M."/>
            <person name="Braasch I."/>
            <person name="Lecointre G."/>
            <person name="Bobe J."/>
            <person name="Postlethwait J.H."/>
            <person name="Berthelot C."/>
            <person name="Roest Crollius H."/>
            <person name="Guiguen Y."/>
        </authorList>
    </citation>
    <scope>NUCLEOTIDE SEQUENCE</scope>
    <source>
        <strain evidence="15">WJC10195</strain>
    </source>
</reference>
<organism evidence="15 16">
    <name type="scientific">Synaphobranchus kaupii</name>
    <name type="common">Kaup's arrowtooth eel</name>
    <dbReference type="NCBI Taxonomy" id="118154"/>
    <lineage>
        <taxon>Eukaryota</taxon>
        <taxon>Metazoa</taxon>
        <taxon>Chordata</taxon>
        <taxon>Craniata</taxon>
        <taxon>Vertebrata</taxon>
        <taxon>Euteleostomi</taxon>
        <taxon>Actinopterygii</taxon>
        <taxon>Neopterygii</taxon>
        <taxon>Teleostei</taxon>
        <taxon>Anguilliformes</taxon>
        <taxon>Synaphobranchidae</taxon>
        <taxon>Synaphobranchus</taxon>
    </lineage>
</organism>
<feature type="region of interest" description="Disordered" evidence="13">
    <location>
        <begin position="120"/>
        <end position="275"/>
    </location>
</feature>
<dbReference type="PROSITE" id="PS00926">
    <property type="entry name" value="LYSYL_OXIDASE"/>
    <property type="match status" value="1"/>
</dbReference>
<evidence type="ECO:0000256" key="7">
    <source>
        <dbReference type="ARBA" id="ARBA00022772"/>
    </source>
</evidence>
<evidence type="ECO:0000256" key="10">
    <source>
        <dbReference type="ARBA" id="ARBA00023157"/>
    </source>
</evidence>
<comment type="subcellular location">
    <subcellularLocation>
        <location evidence="2 12">Secreted</location>
        <location evidence="2 12">Extracellular space</location>
    </subcellularLocation>
</comment>
<feature type="compositionally biased region" description="Basic and acidic residues" evidence="13">
    <location>
        <begin position="202"/>
        <end position="211"/>
    </location>
</feature>
<dbReference type="PANTHER" id="PTHR45817:SF10">
    <property type="entry name" value="LYSYL OXIDASE HOMOLOG"/>
    <property type="match status" value="1"/>
</dbReference>
<keyword evidence="14" id="KW-0732">Signal</keyword>
<dbReference type="EMBL" id="JAINUF010000019">
    <property type="protein sequence ID" value="KAJ8336375.1"/>
    <property type="molecule type" value="Genomic_DNA"/>
</dbReference>
<dbReference type="AlphaFoldDB" id="A0A9Q1IDC4"/>
<evidence type="ECO:0000256" key="4">
    <source>
        <dbReference type="ARBA" id="ARBA00022477"/>
    </source>
</evidence>
<keyword evidence="4 12" id="KW-0886">LTQ</keyword>
<dbReference type="GO" id="GO:0005507">
    <property type="term" value="F:copper ion binding"/>
    <property type="evidence" value="ECO:0007669"/>
    <property type="project" value="UniProtKB-UniRule"/>
</dbReference>
<gene>
    <name evidence="15" type="ORF">SKAU_G00375950</name>
</gene>
<dbReference type="PRINTS" id="PR00074">
    <property type="entry name" value="LYSYLOXIDASE"/>
</dbReference>
<dbReference type="OrthoDB" id="547291at2759"/>
<feature type="signal peptide" evidence="14">
    <location>
        <begin position="1"/>
        <end position="21"/>
    </location>
</feature>
<comment type="function">
    <text evidence="12">Mediates the post-translational oxidative deamination of lysine residues on target proteins leading to the formation of deaminated lysine (allysine).</text>
</comment>
<dbReference type="InterPro" id="IPR001695">
    <property type="entry name" value="Lysyl_oxidase"/>
</dbReference>
<evidence type="ECO:0000256" key="11">
    <source>
        <dbReference type="ARBA" id="ARBA00047861"/>
    </source>
</evidence>
<evidence type="ECO:0000256" key="3">
    <source>
        <dbReference type="ARBA" id="ARBA00007492"/>
    </source>
</evidence>
<comment type="PTM">
    <text evidence="12">The lysine tyrosylquinone cross-link (LTQ) is generated by condensation of the epsilon-amino group of a lysine with a topaquinone produced by oxidation of tyrosine.</text>
</comment>
<evidence type="ECO:0000256" key="13">
    <source>
        <dbReference type="SAM" id="MobiDB-lite"/>
    </source>
</evidence>
<dbReference type="InterPro" id="IPR019828">
    <property type="entry name" value="Lysyl_oxidase_CS"/>
</dbReference>
<feature type="chain" id="PRO_5040267748" description="Lysyl oxidase homolog" evidence="14">
    <location>
        <begin position="22"/>
        <end position="479"/>
    </location>
</feature>
<dbReference type="GO" id="GO:0030199">
    <property type="term" value="P:collagen fibril organization"/>
    <property type="evidence" value="ECO:0007669"/>
    <property type="project" value="TreeGrafter"/>
</dbReference>
<keyword evidence="5 12" id="KW-0964">Secreted</keyword>
<dbReference type="GO" id="GO:0005615">
    <property type="term" value="C:extracellular space"/>
    <property type="evidence" value="ECO:0007669"/>
    <property type="project" value="UniProtKB-UniRule"/>
</dbReference>
<evidence type="ECO:0000313" key="16">
    <source>
        <dbReference type="Proteomes" id="UP001152622"/>
    </source>
</evidence>
<feature type="compositionally biased region" description="Polar residues" evidence="13">
    <location>
        <begin position="244"/>
        <end position="275"/>
    </location>
</feature>
<name>A0A9Q1IDC4_SYNKA</name>
<dbReference type="EC" id="1.4.3.13" evidence="12"/>
<keyword evidence="10" id="KW-1015">Disulfide bond</keyword>
<keyword evidence="8 12" id="KW-0560">Oxidoreductase</keyword>
<accession>A0A9Q1IDC4</accession>